<dbReference type="InterPro" id="IPR002347">
    <property type="entry name" value="SDR_fam"/>
</dbReference>
<dbReference type="AlphaFoldDB" id="A0A9W8PDA9"/>
<organism evidence="2 3">
    <name type="scientific">Fusarium irregulare</name>
    <dbReference type="NCBI Taxonomy" id="2494466"/>
    <lineage>
        <taxon>Eukaryota</taxon>
        <taxon>Fungi</taxon>
        <taxon>Dikarya</taxon>
        <taxon>Ascomycota</taxon>
        <taxon>Pezizomycotina</taxon>
        <taxon>Sordariomycetes</taxon>
        <taxon>Hypocreomycetidae</taxon>
        <taxon>Hypocreales</taxon>
        <taxon>Nectriaceae</taxon>
        <taxon>Fusarium</taxon>
        <taxon>Fusarium incarnatum-equiseti species complex</taxon>
    </lineage>
</organism>
<dbReference type="Gene3D" id="3.40.50.720">
    <property type="entry name" value="NAD(P)-binding Rossmann-like Domain"/>
    <property type="match status" value="1"/>
</dbReference>
<reference evidence="2" key="1">
    <citation type="submission" date="2022-10" db="EMBL/GenBank/DDBJ databases">
        <title>Fusarium specimens isolated from Avocado Roots.</title>
        <authorList>
            <person name="Stajich J."/>
            <person name="Roper C."/>
            <person name="Heimlech-Rivalta G."/>
        </authorList>
    </citation>
    <scope>NUCLEOTIDE SEQUENCE</scope>
    <source>
        <strain evidence="2">CF00143</strain>
    </source>
</reference>
<gene>
    <name evidence="2" type="ORF">NW766_012403</name>
</gene>
<dbReference type="EMBL" id="JAPDHF010000028">
    <property type="protein sequence ID" value="KAJ4003085.1"/>
    <property type="molecule type" value="Genomic_DNA"/>
</dbReference>
<dbReference type="Proteomes" id="UP001152130">
    <property type="component" value="Unassembled WGS sequence"/>
</dbReference>
<keyword evidence="3" id="KW-1185">Reference proteome</keyword>
<sequence length="337" mass="36788">MSINLHHQAAGEATPFAFLWRQLFQSIPSIPKSVDLSDQTALITGANTGLGFESARQLLQLGLSHIIVAVRSQARGDAAAKQLQAEFLSATVQVSTVDMTSYDSIMDFAKRCESLERLDIVILNAGLSSPAYERTEAGHELTLQVNYLSTALLALVFTPILKAKRRTTGPARLSLIGSDTSYYADLKHTDLEPILESMDNPARFDSWEAYKSTKLLLMMFAHELSKRTSADDVIINVPNPGACRGTQFGSGTERSAAQKAALHVVSLIIGRSPVAGARQYVDAITTKGAESHGSFVSEGKIKPFPPIMYEESGKGLQAMLWDETMGELKFQDFLPYE</sequence>
<dbReference type="PANTHER" id="PTHR43157:SF35">
    <property type="entry name" value="DEHYDROGENASE_REDUCTASE FAMILY PROTEIN, PUTATIVE-RELATED"/>
    <property type="match status" value="1"/>
</dbReference>
<proteinExistence type="predicted"/>
<evidence type="ECO:0000313" key="3">
    <source>
        <dbReference type="Proteomes" id="UP001152130"/>
    </source>
</evidence>
<dbReference type="SUPFAM" id="SSF51735">
    <property type="entry name" value="NAD(P)-binding Rossmann-fold domains"/>
    <property type="match status" value="1"/>
</dbReference>
<evidence type="ECO:0000256" key="1">
    <source>
        <dbReference type="ARBA" id="ARBA00023002"/>
    </source>
</evidence>
<dbReference type="InterPro" id="IPR036291">
    <property type="entry name" value="NAD(P)-bd_dom_sf"/>
</dbReference>
<protein>
    <submittedName>
        <fullName evidence="2">Uncharacterized protein</fullName>
    </submittedName>
</protein>
<dbReference type="OrthoDB" id="542013at2759"/>
<dbReference type="PRINTS" id="PR00081">
    <property type="entry name" value="GDHRDH"/>
</dbReference>
<dbReference type="PANTHER" id="PTHR43157">
    <property type="entry name" value="PHOSPHATIDYLINOSITOL-GLYCAN BIOSYNTHESIS CLASS F PROTEIN-RELATED"/>
    <property type="match status" value="1"/>
</dbReference>
<comment type="caution">
    <text evidence="2">The sequence shown here is derived from an EMBL/GenBank/DDBJ whole genome shotgun (WGS) entry which is preliminary data.</text>
</comment>
<accession>A0A9W8PDA9</accession>
<keyword evidence="1" id="KW-0560">Oxidoreductase</keyword>
<name>A0A9W8PDA9_9HYPO</name>
<dbReference type="GO" id="GO:0016491">
    <property type="term" value="F:oxidoreductase activity"/>
    <property type="evidence" value="ECO:0007669"/>
    <property type="project" value="UniProtKB-KW"/>
</dbReference>
<evidence type="ECO:0000313" key="2">
    <source>
        <dbReference type="EMBL" id="KAJ4003085.1"/>
    </source>
</evidence>
<dbReference type="Pfam" id="PF00106">
    <property type="entry name" value="adh_short"/>
    <property type="match status" value="1"/>
</dbReference>